<dbReference type="InParanoid" id="A0A545AJ85"/>
<protein>
    <recommendedName>
        <fullName evidence="3">DUF5666 domain-containing protein</fullName>
    </recommendedName>
</protein>
<reference evidence="1 2" key="1">
    <citation type="submission" date="2019-07" db="EMBL/GenBank/DDBJ databases">
        <title>Cryptosporangium phraense sp. nov., isolated from plant litter.</title>
        <authorList>
            <person name="Suriyachadkun C."/>
        </authorList>
    </citation>
    <scope>NUCLEOTIDE SEQUENCE [LARGE SCALE GENOMIC DNA]</scope>
    <source>
        <strain evidence="1 2">A-T 5661</strain>
    </source>
</reference>
<sequence>MSVQSVPADEGFWIGTSETDRIWVQLTGQGESPFKVTAGQTVSFTGTVVANGAGFPAKVGVTAAEGADQLTAQQEHVKVERSALRISG</sequence>
<evidence type="ECO:0008006" key="3">
    <source>
        <dbReference type="Google" id="ProtNLM"/>
    </source>
</evidence>
<gene>
    <name evidence="1" type="ORF">FL583_30220</name>
</gene>
<dbReference type="EMBL" id="VIRS01000027">
    <property type="protein sequence ID" value="TQS41379.1"/>
    <property type="molecule type" value="Genomic_DNA"/>
</dbReference>
<dbReference type="AlphaFoldDB" id="A0A545AJ85"/>
<organism evidence="1 2">
    <name type="scientific">Cryptosporangium phraense</name>
    <dbReference type="NCBI Taxonomy" id="2593070"/>
    <lineage>
        <taxon>Bacteria</taxon>
        <taxon>Bacillati</taxon>
        <taxon>Actinomycetota</taxon>
        <taxon>Actinomycetes</taxon>
        <taxon>Cryptosporangiales</taxon>
        <taxon>Cryptosporangiaceae</taxon>
        <taxon>Cryptosporangium</taxon>
    </lineage>
</organism>
<evidence type="ECO:0000313" key="2">
    <source>
        <dbReference type="Proteomes" id="UP000317982"/>
    </source>
</evidence>
<dbReference type="OrthoDB" id="467107at2"/>
<comment type="caution">
    <text evidence="1">The sequence shown here is derived from an EMBL/GenBank/DDBJ whole genome shotgun (WGS) entry which is preliminary data.</text>
</comment>
<keyword evidence="2" id="KW-1185">Reference proteome</keyword>
<proteinExistence type="predicted"/>
<evidence type="ECO:0000313" key="1">
    <source>
        <dbReference type="EMBL" id="TQS41379.1"/>
    </source>
</evidence>
<dbReference type="Proteomes" id="UP000317982">
    <property type="component" value="Unassembled WGS sequence"/>
</dbReference>
<name>A0A545AJ85_9ACTN</name>
<accession>A0A545AJ85</accession>